<name>A0ABT1XAA4_9PROT</name>
<keyword evidence="2" id="KW-0378">Hydrolase</keyword>
<keyword evidence="2" id="KW-0255">Endonuclease</keyword>
<dbReference type="InterPro" id="IPR011856">
    <property type="entry name" value="tRNA_endonuc-like_dom_sf"/>
</dbReference>
<accession>A0ABT1XAA4</accession>
<dbReference type="Proteomes" id="UP001524642">
    <property type="component" value="Unassembled WGS sequence"/>
</dbReference>
<dbReference type="RefSeq" id="WP_257718295.1">
    <property type="nucleotide sequence ID" value="NZ_JANJOU010000023.1"/>
</dbReference>
<sequence length="517" mass="59079">MIHLTEADYRDLVAANLSVIDKSLTLVGVEHEMRLPDGRVSRIDVLARDKFGCFTVIEIKKSNQTARSAVQQLYKYAHFLKKNNRLRVDQIRCVAISTHWDELRAPFSEFRHFSEYESVALRLTLNGSGSFSVEEVECEYEVGGGESIHNYIFFEFKSKGIRDDAYKIFLDALSKIAPNLNSVLIKMNAKPNGKLVNPYGFSWSVFCTDGSGLSDSILALKNMPDLSPEFFSGNPLVASWNDGSIEAETRELILSKVPIVRAGYGEYGCYAIHSLNNTLHGWEVVETLKFGSMFANGLYSEDEARAFACGFLGKHPYNFVAQVTPKRPPHLNFVREQVQKFLRTNPSWQQSVSYIFDELDSDVEAEITIYNPLNFCGWLCDLYREGQSSRIPHFEIVVTGGEAPIRYFGTLVWNGMILKTKLKDALKAVYPSESIAHMRSVNQWINEYDDKLFRKFGIKHEVFRQTDSGIHWLNAWEDPMRWEVSTKDLNSLKRFLQQHDHLVEAAGRHFGKYTLNL</sequence>
<dbReference type="EMBL" id="JANJOU010000023">
    <property type="protein sequence ID" value="MCR0984639.1"/>
    <property type="molecule type" value="Genomic_DNA"/>
</dbReference>
<proteinExistence type="predicted"/>
<gene>
    <name evidence="2" type="ORF">NRP21_21505</name>
</gene>
<dbReference type="Gene3D" id="3.40.1350.10">
    <property type="match status" value="1"/>
</dbReference>
<evidence type="ECO:0000313" key="3">
    <source>
        <dbReference type="Proteomes" id="UP001524642"/>
    </source>
</evidence>
<organism evidence="2 3">
    <name type="scientific">Roseomonas populi</name>
    <dbReference type="NCBI Taxonomy" id="3121582"/>
    <lineage>
        <taxon>Bacteria</taxon>
        <taxon>Pseudomonadati</taxon>
        <taxon>Pseudomonadota</taxon>
        <taxon>Alphaproteobacteria</taxon>
        <taxon>Acetobacterales</taxon>
        <taxon>Roseomonadaceae</taxon>
        <taxon>Roseomonas</taxon>
    </lineage>
</organism>
<protein>
    <submittedName>
        <fullName evidence="2">Endonuclease NucS</fullName>
    </submittedName>
</protein>
<keyword evidence="3" id="KW-1185">Reference proteome</keyword>
<dbReference type="GO" id="GO:0004519">
    <property type="term" value="F:endonuclease activity"/>
    <property type="evidence" value="ECO:0007669"/>
    <property type="project" value="UniProtKB-KW"/>
</dbReference>
<keyword evidence="2" id="KW-0540">Nuclease</keyword>
<dbReference type="Pfam" id="PF01939">
    <property type="entry name" value="NucS_C"/>
    <property type="match status" value="1"/>
</dbReference>
<feature type="domain" description="Endonuclease NucS C-terminal" evidence="1">
    <location>
        <begin position="6"/>
        <end position="97"/>
    </location>
</feature>
<reference evidence="2 3" key="1">
    <citation type="submission" date="2022-06" db="EMBL/GenBank/DDBJ databases">
        <title>Roseomonas CN29.</title>
        <authorList>
            <person name="Cheng Y."/>
            <person name="He X."/>
        </authorList>
    </citation>
    <scope>NUCLEOTIDE SEQUENCE [LARGE SCALE GENOMIC DNA]</scope>
    <source>
        <strain evidence="2 3">CN29</strain>
    </source>
</reference>
<comment type="caution">
    <text evidence="2">The sequence shown here is derived from an EMBL/GenBank/DDBJ whole genome shotgun (WGS) entry which is preliminary data.</text>
</comment>
<evidence type="ECO:0000259" key="1">
    <source>
        <dbReference type="Pfam" id="PF01939"/>
    </source>
</evidence>
<dbReference type="InterPro" id="IPR048301">
    <property type="entry name" value="NucS_C"/>
</dbReference>
<evidence type="ECO:0000313" key="2">
    <source>
        <dbReference type="EMBL" id="MCR0984639.1"/>
    </source>
</evidence>